<comment type="caution">
    <text evidence="1">The sequence shown here is derived from an EMBL/GenBank/DDBJ whole genome shotgun (WGS) entry which is preliminary data.</text>
</comment>
<protein>
    <submittedName>
        <fullName evidence="1">Uncharacterized protein</fullName>
    </submittedName>
</protein>
<name>A0ABR8J4M7_9NOST</name>
<dbReference type="RefSeq" id="WP_190906511.1">
    <property type="nucleotide sequence ID" value="NZ_JACJTQ010000012.1"/>
</dbReference>
<proteinExistence type="predicted"/>
<organism evidence="1 2">
    <name type="scientific">Anabaena catenula FACHB-362</name>
    <dbReference type="NCBI Taxonomy" id="2692877"/>
    <lineage>
        <taxon>Bacteria</taxon>
        <taxon>Bacillati</taxon>
        <taxon>Cyanobacteriota</taxon>
        <taxon>Cyanophyceae</taxon>
        <taxon>Nostocales</taxon>
        <taxon>Nostocaceae</taxon>
        <taxon>Anabaena</taxon>
    </lineage>
</organism>
<dbReference type="Proteomes" id="UP000660381">
    <property type="component" value="Unassembled WGS sequence"/>
</dbReference>
<keyword evidence="2" id="KW-1185">Reference proteome</keyword>
<evidence type="ECO:0000313" key="1">
    <source>
        <dbReference type="EMBL" id="MBD2692086.1"/>
    </source>
</evidence>
<evidence type="ECO:0000313" key="2">
    <source>
        <dbReference type="Proteomes" id="UP000660381"/>
    </source>
</evidence>
<gene>
    <name evidence="1" type="ORF">H6G68_10010</name>
</gene>
<sequence>MYCLTIKQYAIICSVTGEQEHPDYGQLLYVVGQRDFCAWQGNDRYHLATDQ</sequence>
<reference evidence="1 2" key="1">
    <citation type="journal article" date="2020" name="ISME J.">
        <title>Comparative genomics reveals insights into cyanobacterial evolution and habitat adaptation.</title>
        <authorList>
            <person name="Chen M.Y."/>
            <person name="Teng W.K."/>
            <person name="Zhao L."/>
            <person name="Hu C.X."/>
            <person name="Zhou Y.K."/>
            <person name="Han B.P."/>
            <person name="Song L.R."/>
            <person name="Shu W.S."/>
        </authorList>
    </citation>
    <scope>NUCLEOTIDE SEQUENCE [LARGE SCALE GENOMIC DNA]</scope>
    <source>
        <strain evidence="1 2">FACHB-362</strain>
    </source>
</reference>
<dbReference type="EMBL" id="JACJTQ010000012">
    <property type="protein sequence ID" value="MBD2692086.1"/>
    <property type="molecule type" value="Genomic_DNA"/>
</dbReference>
<accession>A0ABR8J4M7</accession>